<dbReference type="GO" id="GO:0003735">
    <property type="term" value="F:structural constituent of ribosome"/>
    <property type="evidence" value="ECO:0007669"/>
    <property type="project" value="TreeGrafter"/>
</dbReference>
<dbReference type="SMART" id="SM00316">
    <property type="entry name" value="S1"/>
    <property type="match status" value="1"/>
</dbReference>
<dbReference type="Pfam" id="PF00575">
    <property type="entry name" value="S1"/>
    <property type="match status" value="1"/>
</dbReference>
<dbReference type="SUPFAM" id="SSF50249">
    <property type="entry name" value="Nucleic acid-binding proteins"/>
    <property type="match status" value="1"/>
</dbReference>
<gene>
    <name evidence="2" type="ORF">BC335_0273</name>
    <name evidence="3" type="ORF">LHEJCM1062_05590</name>
</gene>
<dbReference type="OMA" id="VDHDNQF"/>
<dbReference type="InterPro" id="IPR012340">
    <property type="entry name" value="NA-bd_OB-fold"/>
</dbReference>
<reference evidence="2 4" key="1">
    <citation type="submission" date="2016-10" db="EMBL/GenBank/DDBJ databases">
        <title>Complete genomic sequencing of Lactobacillus helveticus LH99 and comparative genome analysis.</title>
        <authorList>
            <person name="Li N."/>
            <person name="You C."/>
            <person name="Liu Z."/>
        </authorList>
    </citation>
    <scope>NUCLEOTIDE SEQUENCE [LARGE SCALE GENOMIC DNA]</scope>
    <source>
        <strain evidence="2 4">LH99</strain>
    </source>
</reference>
<dbReference type="EMBL" id="CP017982">
    <property type="protein sequence ID" value="AYE60815.1"/>
    <property type="molecule type" value="Genomic_DNA"/>
</dbReference>
<accession>A0A0D5MHD1</accession>
<dbReference type="OrthoDB" id="9810507at2"/>
<sequence length="120" mass="13799">MKKYQAGNRVTGVINNITDSGIFVTLPNRHSGLVHHSDFGNNWARERRQYQVGQEVRVVVVHIYKGRFNLSIARVNDPDLVDHDNQFSDTKPAEFDQVLNKVSRDAKKEINELKKVLNKN</sequence>
<feature type="domain" description="S1 motif" evidence="1">
    <location>
        <begin position="7"/>
        <end position="73"/>
    </location>
</feature>
<proteinExistence type="predicted"/>
<dbReference type="GO" id="GO:0003729">
    <property type="term" value="F:mRNA binding"/>
    <property type="evidence" value="ECO:0007669"/>
    <property type="project" value="TreeGrafter"/>
</dbReference>
<evidence type="ECO:0000313" key="2">
    <source>
        <dbReference type="EMBL" id="AYE60815.1"/>
    </source>
</evidence>
<evidence type="ECO:0000259" key="1">
    <source>
        <dbReference type="PROSITE" id="PS50126"/>
    </source>
</evidence>
<dbReference type="EMBL" id="BLYV01000117">
    <property type="protein sequence ID" value="GFP12687.1"/>
    <property type="molecule type" value="Genomic_DNA"/>
</dbReference>
<reference evidence="3" key="2">
    <citation type="submission" date="2020-07" db="EMBL/GenBank/DDBJ databases">
        <title>Draft genome sequence of Lactobacillus helveticus strain JCM 1062.</title>
        <authorList>
            <person name="Endo A."/>
            <person name="Maeno S."/>
            <person name="Kido Y."/>
        </authorList>
    </citation>
    <scope>NUCLEOTIDE SEQUENCE</scope>
    <source>
        <strain evidence="3">JCM 1062</strain>
    </source>
</reference>
<name>A0A0D5MHD1_LACHE</name>
<organism evidence="2 4">
    <name type="scientific">Lactobacillus helveticus</name>
    <name type="common">Lactobacillus suntoryeus</name>
    <dbReference type="NCBI Taxonomy" id="1587"/>
    <lineage>
        <taxon>Bacteria</taxon>
        <taxon>Bacillati</taxon>
        <taxon>Bacillota</taxon>
        <taxon>Bacilli</taxon>
        <taxon>Lactobacillales</taxon>
        <taxon>Lactobacillaceae</taxon>
        <taxon>Lactobacillus</taxon>
    </lineage>
</organism>
<dbReference type="RefSeq" id="WP_003625754.1">
    <property type="nucleotide sequence ID" value="NZ_AP023028.1"/>
</dbReference>
<dbReference type="Proteomes" id="UP000630086">
    <property type="component" value="Unassembled WGS sequence"/>
</dbReference>
<dbReference type="InterPro" id="IPR003029">
    <property type="entry name" value="S1_domain"/>
</dbReference>
<dbReference type="Proteomes" id="UP000267794">
    <property type="component" value="Chromosome"/>
</dbReference>
<evidence type="ECO:0000313" key="3">
    <source>
        <dbReference type="EMBL" id="GFP12687.1"/>
    </source>
</evidence>
<dbReference type="KEGG" id="lhd:HUO_02370"/>
<keyword evidence="2" id="KW-0687">Ribonucleoprotein</keyword>
<dbReference type="GO" id="GO:0005840">
    <property type="term" value="C:ribosome"/>
    <property type="evidence" value="ECO:0007669"/>
    <property type="project" value="UniProtKB-KW"/>
</dbReference>
<dbReference type="InterPro" id="IPR050437">
    <property type="entry name" value="Ribos_protein_bS1-like"/>
</dbReference>
<dbReference type="PROSITE" id="PS50126">
    <property type="entry name" value="S1"/>
    <property type="match status" value="1"/>
</dbReference>
<dbReference type="Gene3D" id="2.40.50.140">
    <property type="entry name" value="Nucleic acid-binding proteins"/>
    <property type="match status" value="1"/>
</dbReference>
<keyword evidence="2" id="KW-0689">Ribosomal protein</keyword>
<dbReference type="PANTHER" id="PTHR10724">
    <property type="entry name" value="30S RIBOSOMAL PROTEIN S1"/>
    <property type="match status" value="1"/>
</dbReference>
<protein>
    <submittedName>
        <fullName evidence="3">30S ribosomal protein S1</fullName>
    </submittedName>
    <submittedName>
        <fullName evidence="2">Putative ribosomal protein</fullName>
    </submittedName>
</protein>
<evidence type="ECO:0000313" key="4">
    <source>
        <dbReference type="Proteomes" id="UP000267794"/>
    </source>
</evidence>
<dbReference type="GO" id="GO:0006412">
    <property type="term" value="P:translation"/>
    <property type="evidence" value="ECO:0007669"/>
    <property type="project" value="TreeGrafter"/>
</dbReference>
<dbReference type="AlphaFoldDB" id="A0A0D5MHD1"/>